<gene>
    <name evidence="8" type="primary">yicL_1</name>
    <name evidence="8" type="ORF">BRLA_c008280</name>
</gene>
<feature type="domain" description="EamA" evidence="7">
    <location>
        <begin position="163"/>
        <end position="303"/>
    </location>
</feature>
<dbReference type="Proteomes" id="UP000005850">
    <property type="component" value="Chromosome"/>
</dbReference>
<evidence type="ECO:0000256" key="4">
    <source>
        <dbReference type="ARBA" id="ARBA00022989"/>
    </source>
</evidence>
<dbReference type="PANTHER" id="PTHR32322:SF2">
    <property type="entry name" value="EAMA DOMAIN-CONTAINING PROTEIN"/>
    <property type="match status" value="1"/>
</dbReference>
<accession>A0A075QZX7</accession>
<keyword evidence="5 6" id="KW-0472">Membrane</keyword>
<keyword evidence="3 6" id="KW-0812">Transmembrane</keyword>
<feature type="transmembrane region" description="Helical" evidence="6">
    <location>
        <begin position="160"/>
        <end position="181"/>
    </location>
</feature>
<dbReference type="HOGENOM" id="CLU_033863_19_0_9"/>
<dbReference type="GO" id="GO:0016020">
    <property type="term" value="C:membrane"/>
    <property type="evidence" value="ECO:0007669"/>
    <property type="project" value="UniProtKB-SubCell"/>
</dbReference>
<dbReference type="PANTHER" id="PTHR32322">
    <property type="entry name" value="INNER MEMBRANE TRANSPORTER"/>
    <property type="match status" value="1"/>
</dbReference>
<dbReference type="AlphaFoldDB" id="A0A075QZX7"/>
<dbReference type="InterPro" id="IPR000620">
    <property type="entry name" value="EamA_dom"/>
</dbReference>
<proteinExistence type="inferred from homology"/>
<feature type="transmembrane region" description="Helical" evidence="6">
    <location>
        <begin position="193"/>
        <end position="212"/>
    </location>
</feature>
<evidence type="ECO:0000313" key="9">
    <source>
        <dbReference type="Proteomes" id="UP000005850"/>
    </source>
</evidence>
<comment type="similarity">
    <text evidence="2">Belongs to the EamA transporter family.</text>
</comment>
<evidence type="ECO:0000256" key="5">
    <source>
        <dbReference type="ARBA" id="ARBA00023136"/>
    </source>
</evidence>
<comment type="subcellular location">
    <subcellularLocation>
        <location evidence="1">Endomembrane system</location>
        <topology evidence="1">Multi-pass membrane protein</topology>
    </subcellularLocation>
</comment>
<dbReference type="eggNOG" id="COG0697">
    <property type="taxonomic scope" value="Bacteria"/>
</dbReference>
<dbReference type="STRING" id="1042163.BRLA_c008280"/>
<reference evidence="8 9" key="1">
    <citation type="journal article" date="2011" name="J. Bacteriol.">
        <title>Genome sequence of Brevibacillus laterosporus LMG 15441, a pathogen of invertebrates.</title>
        <authorList>
            <person name="Djukic M."/>
            <person name="Poehlein A."/>
            <person name="Thurmer A."/>
            <person name="Daniel R."/>
        </authorList>
    </citation>
    <scope>NUCLEOTIDE SEQUENCE [LARGE SCALE GENOMIC DNA]</scope>
    <source>
        <strain evidence="8 9">LMG 15441</strain>
    </source>
</reference>
<protein>
    <submittedName>
        <fullName evidence="8">Putative inner membrane transporter YicL</fullName>
    </submittedName>
</protein>
<evidence type="ECO:0000256" key="6">
    <source>
        <dbReference type="SAM" id="Phobius"/>
    </source>
</evidence>
<evidence type="ECO:0000259" key="7">
    <source>
        <dbReference type="Pfam" id="PF00892"/>
    </source>
</evidence>
<feature type="transmembrane region" description="Helical" evidence="6">
    <location>
        <begin position="39"/>
        <end position="58"/>
    </location>
</feature>
<dbReference type="KEGG" id="blr:BRLA_c008280"/>
<feature type="transmembrane region" description="Helical" evidence="6">
    <location>
        <begin position="232"/>
        <end position="250"/>
    </location>
</feature>
<evidence type="ECO:0000313" key="8">
    <source>
        <dbReference type="EMBL" id="AIG25169.1"/>
    </source>
</evidence>
<sequence length="318" mass="34687">MKVVAGNRMKGMIMAIIGAGLWGVSGTVAQQLFQQLNISTEWLVTVRLLISGIILLLLSSCSPNRDQIFGIWKHKSESIKILLFGILGMLGVQYTYFASINEGNAAVATLLQYLAPIFITLYLIIKCKNIPTKIDAVSIFLALLGTFLLLTNGSTDNLTVPMSAIIWGVLSGLSLAFYTLYSKGLLQKWASSIVVGWGMIIGGIGLILLHFISTKEMIVLTRIDNLTLEAFLLIGFVVIFGTLIAFYLYLESIRYITPKETSLLGCTEPLAAIITSVLFLQVPFGFFQSVGTLSVLIMVFLLSQKPSSSEKPSTIIEG</sequence>
<feature type="transmembrane region" description="Helical" evidence="6">
    <location>
        <begin position="79"/>
        <end position="99"/>
    </location>
</feature>
<feature type="domain" description="EamA" evidence="7">
    <location>
        <begin position="9"/>
        <end position="150"/>
    </location>
</feature>
<keyword evidence="9" id="KW-1185">Reference proteome</keyword>
<evidence type="ECO:0000256" key="3">
    <source>
        <dbReference type="ARBA" id="ARBA00022692"/>
    </source>
</evidence>
<evidence type="ECO:0000256" key="2">
    <source>
        <dbReference type="ARBA" id="ARBA00007362"/>
    </source>
</evidence>
<evidence type="ECO:0000256" key="1">
    <source>
        <dbReference type="ARBA" id="ARBA00004127"/>
    </source>
</evidence>
<organism evidence="8 9">
    <name type="scientific">Brevibacillus laterosporus LMG 15441</name>
    <dbReference type="NCBI Taxonomy" id="1042163"/>
    <lineage>
        <taxon>Bacteria</taxon>
        <taxon>Bacillati</taxon>
        <taxon>Bacillota</taxon>
        <taxon>Bacilli</taxon>
        <taxon>Bacillales</taxon>
        <taxon>Paenibacillaceae</taxon>
        <taxon>Brevibacillus</taxon>
    </lineage>
</organism>
<dbReference type="Pfam" id="PF00892">
    <property type="entry name" value="EamA"/>
    <property type="match status" value="2"/>
</dbReference>
<feature type="transmembrane region" description="Helical" evidence="6">
    <location>
        <begin position="137"/>
        <end position="154"/>
    </location>
</feature>
<keyword evidence="4 6" id="KW-1133">Transmembrane helix</keyword>
<dbReference type="EMBL" id="CP007806">
    <property type="protein sequence ID" value="AIG25169.1"/>
    <property type="molecule type" value="Genomic_DNA"/>
</dbReference>
<dbReference type="InterPro" id="IPR050638">
    <property type="entry name" value="AA-Vitamin_Transporters"/>
</dbReference>
<dbReference type="SUPFAM" id="SSF103481">
    <property type="entry name" value="Multidrug resistance efflux transporter EmrE"/>
    <property type="match status" value="1"/>
</dbReference>
<feature type="transmembrane region" description="Helical" evidence="6">
    <location>
        <begin position="105"/>
        <end position="125"/>
    </location>
</feature>
<name>A0A075QZX7_BRELA</name>
<dbReference type="InterPro" id="IPR037185">
    <property type="entry name" value="EmrE-like"/>
</dbReference>